<organism evidence="13 14">
    <name type="scientific">Stylophora pistillata</name>
    <name type="common">Smooth cauliflower coral</name>
    <dbReference type="NCBI Taxonomy" id="50429"/>
    <lineage>
        <taxon>Eukaryota</taxon>
        <taxon>Metazoa</taxon>
        <taxon>Cnidaria</taxon>
        <taxon>Anthozoa</taxon>
        <taxon>Hexacorallia</taxon>
        <taxon>Scleractinia</taxon>
        <taxon>Astrocoeniina</taxon>
        <taxon>Pocilloporidae</taxon>
        <taxon>Stylophora</taxon>
    </lineage>
</organism>
<dbReference type="FunFam" id="2.120.10.30:FF:000008">
    <property type="entry name" value="Low-density lipoprotein receptor-related protein 4"/>
    <property type="match status" value="1"/>
</dbReference>
<dbReference type="SMART" id="SM00181">
    <property type="entry name" value="EGF"/>
    <property type="match status" value="3"/>
</dbReference>
<feature type="domain" description="HYR" evidence="11">
    <location>
        <begin position="1103"/>
        <end position="1188"/>
    </location>
</feature>
<keyword evidence="3" id="KW-0245">EGF-like domain</keyword>
<dbReference type="FunFam" id="2.120.10.30:FF:000241">
    <property type="entry name" value="Low-density lipoprotein receptor-related protein 6"/>
    <property type="match status" value="2"/>
</dbReference>
<feature type="repeat" description="LDL-receptor class B" evidence="9">
    <location>
        <begin position="831"/>
        <end position="873"/>
    </location>
</feature>
<dbReference type="PANTHER" id="PTHR46513">
    <property type="entry name" value="VITELLOGENIN RECEPTOR-LIKE PROTEIN-RELATED-RELATED"/>
    <property type="match status" value="1"/>
</dbReference>
<evidence type="ECO:0000256" key="4">
    <source>
        <dbReference type="ARBA" id="ARBA00022729"/>
    </source>
</evidence>
<protein>
    <submittedName>
        <fullName evidence="13">Low-density lipoprotein receptor-related protein 6</fullName>
    </submittedName>
</protein>
<evidence type="ECO:0000313" key="14">
    <source>
        <dbReference type="Proteomes" id="UP000225706"/>
    </source>
</evidence>
<evidence type="ECO:0000256" key="7">
    <source>
        <dbReference type="ARBA" id="ARBA00023180"/>
    </source>
</evidence>
<keyword evidence="13" id="KW-0675">Receptor</keyword>
<evidence type="ECO:0000256" key="8">
    <source>
        <dbReference type="PROSITE-ProRule" id="PRU00302"/>
    </source>
</evidence>
<dbReference type="Pfam" id="PF02494">
    <property type="entry name" value="HYR"/>
    <property type="match status" value="2"/>
</dbReference>
<dbReference type="CDD" id="cd00033">
    <property type="entry name" value="CCP"/>
    <property type="match status" value="3"/>
</dbReference>
<dbReference type="InterPro" id="IPR035976">
    <property type="entry name" value="Sushi/SCR/CCP_sf"/>
</dbReference>
<dbReference type="InterPro" id="IPR000742">
    <property type="entry name" value="EGF"/>
</dbReference>
<keyword evidence="6 8" id="KW-1015">Disulfide bond</keyword>
<gene>
    <name evidence="13" type="primary">Lrp6</name>
    <name evidence="13" type="ORF">AWC38_SpisGene12354</name>
</gene>
<keyword evidence="4 10" id="KW-0732">Signal</keyword>
<dbReference type="SUPFAM" id="SSF63825">
    <property type="entry name" value="YWTD domain"/>
    <property type="match status" value="3"/>
</dbReference>
<evidence type="ECO:0000256" key="3">
    <source>
        <dbReference type="ARBA" id="ARBA00022536"/>
    </source>
</evidence>
<evidence type="ECO:0000256" key="2">
    <source>
        <dbReference type="ARBA" id="ARBA00022475"/>
    </source>
</evidence>
<feature type="repeat" description="LDL-receptor class B" evidence="9">
    <location>
        <begin position="385"/>
        <end position="427"/>
    </location>
</feature>
<dbReference type="InterPro" id="IPR050778">
    <property type="entry name" value="Cueball_EGF_LRP_Nidogen"/>
</dbReference>
<dbReference type="Pfam" id="PF14670">
    <property type="entry name" value="FXa_inhibition"/>
    <property type="match status" value="3"/>
</dbReference>
<feature type="repeat" description="LDL-receptor class B" evidence="9">
    <location>
        <begin position="515"/>
        <end position="558"/>
    </location>
</feature>
<keyword evidence="13" id="KW-0449">Lipoprotein</keyword>
<feature type="disulfide bond" evidence="8">
    <location>
        <begin position="1014"/>
        <end position="1041"/>
    </location>
</feature>
<feature type="repeat" description="LDL-receptor class B" evidence="9">
    <location>
        <begin position="114"/>
        <end position="156"/>
    </location>
</feature>
<evidence type="ECO:0000256" key="10">
    <source>
        <dbReference type="SAM" id="SignalP"/>
    </source>
</evidence>
<dbReference type="InterPro" id="IPR000436">
    <property type="entry name" value="Sushi_SCR_CCP_dom"/>
</dbReference>
<accession>A0A2B4S3P7</accession>
<dbReference type="Proteomes" id="UP000225706">
    <property type="component" value="Unassembled WGS sequence"/>
</dbReference>
<dbReference type="GO" id="GO:0005886">
    <property type="term" value="C:plasma membrane"/>
    <property type="evidence" value="ECO:0007669"/>
    <property type="project" value="UniProtKB-SubCell"/>
</dbReference>
<comment type="caution">
    <text evidence="13">The sequence shown here is derived from an EMBL/GenBank/DDBJ whole genome shotgun (WGS) entry which is preliminary data.</text>
</comment>
<dbReference type="InterPro" id="IPR003410">
    <property type="entry name" value="HYR_dom"/>
</dbReference>
<feature type="domain" description="Sushi" evidence="12">
    <location>
        <begin position="1189"/>
        <end position="1252"/>
    </location>
</feature>
<dbReference type="SUPFAM" id="SSF57535">
    <property type="entry name" value="Complement control module/SCR domain"/>
    <property type="match status" value="3"/>
</dbReference>
<evidence type="ECO:0000313" key="13">
    <source>
        <dbReference type="EMBL" id="PFX23095.1"/>
    </source>
</evidence>
<dbReference type="PROSITE" id="PS51120">
    <property type="entry name" value="LDLRB"/>
    <property type="match status" value="11"/>
</dbReference>
<dbReference type="PROSITE" id="PS50825">
    <property type="entry name" value="HYR"/>
    <property type="match status" value="2"/>
</dbReference>
<comment type="subcellular location">
    <subcellularLocation>
        <location evidence="1">Cell membrane</location>
        <topology evidence="1">Single-pass type I membrane protein</topology>
    </subcellularLocation>
</comment>
<keyword evidence="14" id="KW-1185">Reference proteome</keyword>
<dbReference type="InterPro" id="IPR011042">
    <property type="entry name" value="6-blade_b-propeller_TolB-like"/>
</dbReference>
<feature type="domain" description="HYR" evidence="11">
    <location>
        <begin position="1251"/>
        <end position="1334"/>
    </location>
</feature>
<dbReference type="PROSITE" id="PS50923">
    <property type="entry name" value="SUSHI"/>
    <property type="match status" value="3"/>
</dbReference>
<keyword evidence="7" id="KW-0325">Glycoprotein</keyword>
<dbReference type="InterPro" id="IPR000033">
    <property type="entry name" value="LDLR_classB_rpt"/>
</dbReference>
<keyword evidence="2" id="KW-1003">Cell membrane</keyword>
<feature type="disulfide bond" evidence="8">
    <location>
        <begin position="1046"/>
        <end position="1089"/>
    </location>
</feature>
<feature type="repeat" description="LDL-receptor class B" evidence="9">
    <location>
        <begin position="201"/>
        <end position="243"/>
    </location>
</feature>
<evidence type="ECO:0000256" key="5">
    <source>
        <dbReference type="ARBA" id="ARBA00022737"/>
    </source>
</evidence>
<dbReference type="OrthoDB" id="9990982at2759"/>
<evidence type="ECO:0000256" key="9">
    <source>
        <dbReference type="PROSITE-ProRule" id="PRU00461"/>
    </source>
</evidence>
<feature type="non-terminal residue" evidence="13">
    <location>
        <position position="1334"/>
    </location>
</feature>
<feature type="repeat" description="LDL-receptor class B" evidence="9">
    <location>
        <begin position="471"/>
        <end position="514"/>
    </location>
</feature>
<keyword evidence="2" id="KW-0472">Membrane</keyword>
<evidence type="ECO:0000259" key="11">
    <source>
        <dbReference type="PROSITE" id="PS50825"/>
    </source>
</evidence>
<reference evidence="14" key="1">
    <citation type="journal article" date="2017" name="bioRxiv">
        <title>Comparative analysis of the genomes of Stylophora pistillata and Acropora digitifera provides evidence for extensive differences between species of corals.</title>
        <authorList>
            <person name="Voolstra C.R."/>
            <person name="Li Y."/>
            <person name="Liew Y.J."/>
            <person name="Baumgarten S."/>
            <person name="Zoccola D."/>
            <person name="Flot J.-F."/>
            <person name="Tambutte S."/>
            <person name="Allemand D."/>
            <person name="Aranda M."/>
        </authorList>
    </citation>
    <scope>NUCLEOTIDE SEQUENCE [LARGE SCALE GENOMIC DNA]</scope>
</reference>
<feature type="repeat" description="LDL-receptor class B" evidence="9">
    <location>
        <begin position="701"/>
        <end position="743"/>
    </location>
</feature>
<feature type="repeat" description="LDL-receptor class B" evidence="9">
    <location>
        <begin position="428"/>
        <end position="470"/>
    </location>
</feature>
<dbReference type="Gene3D" id="2.120.10.30">
    <property type="entry name" value="TolB, C-terminal domain"/>
    <property type="match status" value="3"/>
</dbReference>
<feature type="signal peptide" evidence="10">
    <location>
        <begin position="1"/>
        <end position="25"/>
    </location>
</feature>
<dbReference type="EMBL" id="LSMT01000218">
    <property type="protein sequence ID" value="PFX23095.1"/>
    <property type="molecule type" value="Genomic_DNA"/>
</dbReference>
<feature type="repeat" description="LDL-receptor class B" evidence="9">
    <location>
        <begin position="157"/>
        <end position="200"/>
    </location>
</feature>
<dbReference type="Gene3D" id="2.10.70.10">
    <property type="entry name" value="Complement Module, domain 1"/>
    <property type="match status" value="3"/>
</dbReference>
<sequence>MSLVWWIFTLSVLTITNNKRTGVYAVTICNPPCLLMADTSDILAIDHQTSGVRSIISGLTRSVALEIHFNLGYIFWSDVTEKNIKRFRIDSGSITTIITNIGVCDGLAVNWKTSKLYWSDTTYNKISISDLSGYNQRTLISSSLDEPRDIALDLDGNFMFWTDWGAYPKIERATLSGNQRLTIISTNLVWPNGIDLDRGNKRIFWADARLDRVESVDYNGSNRKLLLRGIGLHPFGVALYPPFLFFTDWNSYQGHKVDATTGKVLASYSTNGGKPMGIVTYDSSRQPSGSSPCGINNGGCSHFCIAKTSGRECVCPSDLKLNQDGKTCERIAVVKVKRKFILFADADAKTINTIPLDANQFVSQTLLILLGYQRPIALDYDPAEDRVYWTDISQGRIMSAFLNATSIKVLFRCNVQSPEGLAIDHQGRNMYWTDTGTNSIEVGRLDGSKRKLLIKSGLDEPRAVLLDERNEMMYWTDWGANPKIEKAAMDGSARQSIITGNLVWPNGLAIDKASNQLYWVDAKLDKIEMSDLNGGNRKIIMSSGTDIHPFGLTFYQNFLYWTDWKKKSILRIDLSSKNQETVVSGLKKPMDVHVFDPSLMYSGTHACVNQSNGLCSDFCLLKPGGYQCACPTGIALKSDGKNCDYSLFREVQNKKFMIFAEANFGEIYKTSLTVPKTSCHSLPINTSIARPVAIDYDPVEGKIYWTDVTLKLVARGYPNGSSVEIVAYNNVDNPDGIAVDYIGRNLYWTDYGTSKLEVSRLDGSSRRILIRSGIQKPRAIILDIAERIMYWTDWGSSPKIEQTNMDGSGRKVLVSSGLVWVNSLALDYENRLLYWCDAKLDKIERVDLQGNNRNLILDLASRRLHAFGLDLSDNVIYWSDWKSRSVHKYNMTSSHDEVFVGGKGKPMELHIYDQGKIFNGTNGCSHLNGGCSHLCLPNPHGYQCLCPEGVQLKPGDSSTCQGGIVPFLIFVMGFGIVSLRTVTCPALPTPANGIRKICRGTLEEFLNTVCLFSCRIGFKSLGSSLRRCLMNGSWSGQNFTCQAVTCPPLKIPPRVLLLNDSCGNTYGSNCVFACKRGFGSPSGNVTTTCLHNGKWSRNGTNCSDVTSPSFGSSCIASPLIAYAERGKFSSVVNWTEPLATDNTGVVPTLTSNYQPPQRFIQGSHLIMYSAVDQAGNKATCSFTVKVIAIKCGPLITPKNAIMSPSSCELTSQFGQTCTFTCQRHGYILEGTPSRVCGSNGRWTGLNDTRCRDYVRPTFNKTCRKNLVFHTDKCSSYALIWWKEPIATDNSGHVSVSYPVLRPPTNLSTGLYNVFYSATDGSGNKANCSFILQVA</sequence>
<feature type="domain" description="Sushi" evidence="12">
    <location>
        <begin position="982"/>
        <end position="1043"/>
    </location>
</feature>
<name>A0A2B4S3P7_STYPI</name>
<feature type="domain" description="Sushi" evidence="12">
    <location>
        <begin position="1044"/>
        <end position="1104"/>
    </location>
</feature>
<dbReference type="SUPFAM" id="SSF57196">
    <property type="entry name" value="EGF/Laminin"/>
    <property type="match status" value="3"/>
</dbReference>
<proteinExistence type="predicted"/>
<dbReference type="Pfam" id="PF00084">
    <property type="entry name" value="Sushi"/>
    <property type="match status" value="3"/>
</dbReference>
<evidence type="ECO:0000256" key="1">
    <source>
        <dbReference type="ARBA" id="ARBA00004251"/>
    </source>
</evidence>
<evidence type="ECO:0000259" key="12">
    <source>
        <dbReference type="PROSITE" id="PS50923"/>
    </source>
</evidence>
<keyword evidence="5" id="KW-0677">Repeat</keyword>
<dbReference type="SMART" id="SM00032">
    <property type="entry name" value="CCP"/>
    <property type="match status" value="3"/>
</dbReference>
<keyword evidence="8" id="KW-0768">Sushi</keyword>
<dbReference type="Pfam" id="PF00058">
    <property type="entry name" value="Ldl_recept_b"/>
    <property type="match status" value="10"/>
</dbReference>
<evidence type="ECO:0000256" key="6">
    <source>
        <dbReference type="ARBA" id="ARBA00023157"/>
    </source>
</evidence>
<feature type="repeat" description="LDL-receptor class B" evidence="9">
    <location>
        <begin position="744"/>
        <end position="786"/>
    </location>
</feature>
<feature type="repeat" description="LDL-receptor class B" evidence="9">
    <location>
        <begin position="787"/>
        <end position="830"/>
    </location>
</feature>
<feature type="chain" id="PRO_5013242273" evidence="10">
    <location>
        <begin position="26"/>
        <end position="1334"/>
    </location>
</feature>
<comment type="caution">
    <text evidence="8">Lacks conserved residue(s) required for the propagation of feature annotation.</text>
</comment>
<dbReference type="SMART" id="SM00135">
    <property type="entry name" value="LY"/>
    <property type="match status" value="14"/>
</dbReference>